<dbReference type="AlphaFoldDB" id="A0AAU9VAV5"/>
<evidence type="ECO:0000313" key="2">
    <source>
        <dbReference type="Proteomes" id="UP001153954"/>
    </source>
</evidence>
<gene>
    <name evidence="1" type="ORF">EEDITHA_LOCUS21430</name>
</gene>
<name>A0AAU9VAV5_EUPED</name>
<organism evidence="1 2">
    <name type="scientific">Euphydryas editha</name>
    <name type="common">Edith's checkerspot</name>
    <dbReference type="NCBI Taxonomy" id="104508"/>
    <lineage>
        <taxon>Eukaryota</taxon>
        <taxon>Metazoa</taxon>
        <taxon>Ecdysozoa</taxon>
        <taxon>Arthropoda</taxon>
        <taxon>Hexapoda</taxon>
        <taxon>Insecta</taxon>
        <taxon>Pterygota</taxon>
        <taxon>Neoptera</taxon>
        <taxon>Endopterygota</taxon>
        <taxon>Lepidoptera</taxon>
        <taxon>Glossata</taxon>
        <taxon>Ditrysia</taxon>
        <taxon>Papilionoidea</taxon>
        <taxon>Nymphalidae</taxon>
        <taxon>Nymphalinae</taxon>
        <taxon>Euphydryas</taxon>
    </lineage>
</organism>
<sequence>MNTEKFATYCHDTTLLYVELYSWHPMSPTVHKILIHGPLVVEHAILPIGTLSEEAAEARNKHFRQFRSNYSRKFSREQCNLDVLNVLLLTSDPYLPSIRLKPQKRSKPFSFEATEMLLPSEVDASNEVIESTEDFVQEANYSFDEEGWQTSD</sequence>
<proteinExistence type="predicted"/>
<protein>
    <submittedName>
        <fullName evidence="1">Uncharacterized protein</fullName>
    </submittedName>
</protein>
<accession>A0AAU9VAV5</accession>
<evidence type="ECO:0000313" key="1">
    <source>
        <dbReference type="EMBL" id="CAH2107388.1"/>
    </source>
</evidence>
<reference evidence="1" key="1">
    <citation type="submission" date="2022-03" db="EMBL/GenBank/DDBJ databases">
        <authorList>
            <person name="Tunstrom K."/>
        </authorList>
    </citation>
    <scope>NUCLEOTIDE SEQUENCE</scope>
</reference>
<dbReference type="Proteomes" id="UP001153954">
    <property type="component" value="Unassembled WGS sequence"/>
</dbReference>
<dbReference type="EMBL" id="CAKOGL010000030">
    <property type="protein sequence ID" value="CAH2107388.1"/>
    <property type="molecule type" value="Genomic_DNA"/>
</dbReference>
<comment type="caution">
    <text evidence="1">The sequence shown here is derived from an EMBL/GenBank/DDBJ whole genome shotgun (WGS) entry which is preliminary data.</text>
</comment>
<keyword evidence="2" id="KW-1185">Reference proteome</keyword>